<evidence type="ECO:0000256" key="3">
    <source>
        <dbReference type="ARBA" id="ARBA00022833"/>
    </source>
</evidence>
<dbReference type="PANTHER" id="PTHR33337:SF40">
    <property type="entry name" value="CENP-V_GFA DOMAIN-CONTAINING PROTEIN-RELATED"/>
    <property type="match status" value="1"/>
</dbReference>
<dbReference type="InterPro" id="IPR006913">
    <property type="entry name" value="CENP-V/GFA"/>
</dbReference>
<evidence type="ECO:0000313" key="7">
    <source>
        <dbReference type="Proteomes" id="UP001500713"/>
    </source>
</evidence>
<reference evidence="6 7" key="1">
    <citation type="journal article" date="2019" name="Int. J. Syst. Evol. Microbiol.">
        <title>The Global Catalogue of Microorganisms (GCM) 10K type strain sequencing project: providing services to taxonomists for standard genome sequencing and annotation.</title>
        <authorList>
            <consortium name="The Broad Institute Genomics Platform"/>
            <consortium name="The Broad Institute Genome Sequencing Center for Infectious Disease"/>
            <person name="Wu L."/>
            <person name="Ma J."/>
        </authorList>
    </citation>
    <scope>NUCLEOTIDE SEQUENCE [LARGE SCALE GENOMIC DNA]</scope>
    <source>
        <strain evidence="6 7">JCM 14162</strain>
    </source>
</reference>
<dbReference type="PROSITE" id="PS51891">
    <property type="entry name" value="CENP_V_GFA"/>
    <property type="match status" value="1"/>
</dbReference>
<evidence type="ECO:0000256" key="1">
    <source>
        <dbReference type="ARBA" id="ARBA00005495"/>
    </source>
</evidence>
<dbReference type="InterPro" id="IPR011057">
    <property type="entry name" value="Mss4-like_sf"/>
</dbReference>
<dbReference type="Gene3D" id="3.90.1590.10">
    <property type="entry name" value="glutathione-dependent formaldehyde- activating enzyme (gfa)"/>
    <property type="match status" value="1"/>
</dbReference>
<dbReference type="RefSeq" id="WP_229955322.1">
    <property type="nucleotide sequence ID" value="NZ_BAAAEM010000003.1"/>
</dbReference>
<evidence type="ECO:0000259" key="5">
    <source>
        <dbReference type="PROSITE" id="PS51891"/>
    </source>
</evidence>
<keyword evidence="2" id="KW-0479">Metal-binding</keyword>
<accession>A0ABN1AVJ7</accession>
<dbReference type="SUPFAM" id="SSF51316">
    <property type="entry name" value="Mss4-like"/>
    <property type="match status" value="1"/>
</dbReference>
<sequence length="130" mass="14429">MQNKTHEGSCLCGAVQISIAGELPQPDACHCSQCRKQSGHYFASTDIPESALTIEGEDNICWYPSSEKVRRGFCRICGSTLFWDPIHHDKIAVAMGLFDGATETSLWSHIFVADKGDYYNIEDGVLQKDQ</sequence>
<dbReference type="EMBL" id="BAAAEM010000003">
    <property type="protein sequence ID" value="GAA0484745.1"/>
    <property type="molecule type" value="Genomic_DNA"/>
</dbReference>
<keyword evidence="4" id="KW-0456">Lyase</keyword>
<evidence type="ECO:0000256" key="2">
    <source>
        <dbReference type="ARBA" id="ARBA00022723"/>
    </source>
</evidence>
<name>A0ABN1AVJ7_9SPHN</name>
<comment type="similarity">
    <text evidence="1">Belongs to the Gfa family.</text>
</comment>
<evidence type="ECO:0000313" key="6">
    <source>
        <dbReference type="EMBL" id="GAA0484745.1"/>
    </source>
</evidence>
<comment type="caution">
    <text evidence="6">The sequence shown here is derived from an EMBL/GenBank/DDBJ whole genome shotgun (WGS) entry which is preliminary data.</text>
</comment>
<dbReference type="Proteomes" id="UP001500713">
    <property type="component" value="Unassembled WGS sequence"/>
</dbReference>
<dbReference type="PANTHER" id="PTHR33337">
    <property type="entry name" value="GFA DOMAIN-CONTAINING PROTEIN"/>
    <property type="match status" value="1"/>
</dbReference>
<gene>
    <name evidence="6" type="ORF">GCM10009096_29230</name>
</gene>
<keyword evidence="3" id="KW-0862">Zinc</keyword>
<evidence type="ECO:0000256" key="4">
    <source>
        <dbReference type="ARBA" id="ARBA00023239"/>
    </source>
</evidence>
<dbReference type="Pfam" id="PF04828">
    <property type="entry name" value="GFA"/>
    <property type="match status" value="1"/>
</dbReference>
<keyword evidence="7" id="KW-1185">Reference proteome</keyword>
<feature type="domain" description="CENP-V/GFA" evidence="5">
    <location>
        <begin position="6"/>
        <end position="108"/>
    </location>
</feature>
<protein>
    <submittedName>
        <fullName evidence="6">GFA family protein</fullName>
    </submittedName>
</protein>
<organism evidence="6 7">
    <name type="scientific">Parasphingorhabdus litoris</name>
    <dbReference type="NCBI Taxonomy" id="394733"/>
    <lineage>
        <taxon>Bacteria</taxon>
        <taxon>Pseudomonadati</taxon>
        <taxon>Pseudomonadota</taxon>
        <taxon>Alphaproteobacteria</taxon>
        <taxon>Sphingomonadales</taxon>
        <taxon>Sphingomonadaceae</taxon>
        <taxon>Parasphingorhabdus</taxon>
    </lineage>
</organism>
<proteinExistence type="inferred from homology"/>